<dbReference type="AlphaFoldDB" id="A0A2R4CI64"/>
<evidence type="ECO:0000313" key="2">
    <source>
        <dbReference type="EMBL" id="AVR99148.1"/>
    </source>
</evidence>
<reference evidence="2 3" key="1">
    <citation type="submission" date="2018-03" db="EMBL/GenBank/DDBJ databases">
        <title>Massilia armeniaca sp. nov., isolated from desert soil.</title>
        <authorList>
            <person name="Huang H."/>
            <person name="Ren M."/>
        </authorList>
    </citation>
    <scope>NUCLEOTIDE SEQUENCE [LARGE SCALE GENOMIC DNA]</scope>
    <source>
        <strain evidence="2 3">ZMN-3</strain>
    </source>
</reference>
<protein>
    <recommendedName>
        <fullName evidence="1">Ice-binding protein C-terminal domain-containing protein</fullName>
    </recommendedName>
</protein>
<name>A0A2R4CI64_9BURK</name>
<feature type="domain" description="Ice-binding protein C-terminal" evidence="1">
    <location>
        <begin position="158"/>
        <end position="180"/>
    </location>
</feature>
<proteinExistence type="predicted"/>
<dbReference type="Proteomes" id="UP000240505">
    <property type="component" value="Chromosome"/>
</dbReference>
<dbReference type="InterPro" id="IPR013424">
    <property type="entry name" value="Ice-binding_C"/>
</dbReference>
<dbReference type="EMBL" id="CP028324">
    <property type="protein sequence ID" value="AVR99148.1"/>
    <property type="molecule type" value="Genomic_DNA"/>
</dbReference>
<organism evidence="2 3">
    <name type="scientific">Pseudoduganella armeniaca</name>
    <dbReference type="NCBI Taxonomy" id="2072590"/>
    <lineage>
        <taxon>Bacteria</taxon>
        <taxon>Pseudomonadati</taxon>
        <taxon>Pseudomonadota</taxon>
        <taxon>Betaproteobacteria</taxon>
        <taxon>Burkholderiales</taxon>
        <taxon>Oxalobacteraceae</taxon>
        <taxon>Telluria group</taxon>
        <taxon>Pseudoduganella</taxon>
    </lineage>
</organism>
<sequence>MSDWPGFAVAVGEKVRGRFSYDTESQESVAGEYCCGYYTTLYVGAQNALTLTFENSGYAYRSSKDLPVELATSTYPAGGGSDAFGVWQWDYDGANRRLVSITMLDDTGTALPYRPDRMIPDSLAGFARGEFDYSIYSPDSSKMVFVSGALTSVRQVSPVPEPGTYAMLLAGLGLLGWQRKRSSRAQ</sequence>
<dbReference type="KEGG" id="masz:C9I28_11135"/>
<dbReference type="NCBIfam" id="TIGR02595">
    <property type="entry name" value="PEP_CTERM"/>
    <property type="match status" value="1"/>
</dbReference>
<accession>A0A2R4CI64</accession>
<keyword evidence="3" id="KW-1185">Reference proteome</keyword>
<dbReference type="Pfam" id="PF07589">
    <property type="entry name" value="PEP-CTERM"/>
    <property type="match status" value="1"/>
</dbReference>
<dbReference type="OrthoDB" id="8758204at2"/>
<evidence type="ECO:0000313" key="3">
    <source>
        <dbReference type="Proteomes" id="UP000240505"/>
    </source>
</evidence>
<gene>
    <name evidence="2" type="ORF">C9I28_11135</name>
</gene>
<evidence type="ECO:0000259" key="1">
    <source>
        <dbReference type="Pfam" id="PF07589"/>
    </source>
</evidence>